<evidence type="ECO:0000256" key="14">
    <source>
        <dbReference type="ARBA" id="ARBA00030769"/>
    </source>
</evidence>
<dbReference type="Gene3D" id="3.40.630.30">
    <property type="match status" value="1"/>
</dbReference>
<dbReference type="GO" id="GO:0002926">
    <property type="term" value="P:tRNA wobble base 5-methoxycarbonylmethyl-2-thiouridinylation"/>
    <property type="evidence" value="ECO:0007669"/>
    <property type="project" value="TreeGrafter"/>
</dbReference>
<dbReference type="InterPro" id="IPR016181">
    <property type="entry name" value="Acyl_CoA_acyltransferase"/>
</dbReference>
<proteinExistence type="inferred from homology"/>
<reference evidence="20" key="1">
    <citation type="journal article" date="2020" name="mSystems">
        <title>Genome- and Community-Level Interaction Insights into Carbon Utilization and Element Cycling Functions of Hydrothermarchaeota in Hydrothermal Sediment.</title>
        <authorList>
            <person name="Zhou Z."/>
            <person name="Liu Y."/>
            <person name="Xu W."/>
            <person name="Pan J."/>
            <person name="Luo Z.H."/>
            <person name="Li M."/>
        </authorList>
    </citation>
    <scope>NUCLEOTIDE SEQUENCE [LARGE SCALE GENOMIC DNA]</scope>
    <source>
        <strain evidence="20">SpSt-669</strain>
    </source>
</reference>
<feature type="binding site" evidence="17">
    <location>
        <position position="66"/>
    </location>
    <ligand>
        <name>[4Fe-4S] cluster</name>
        <dbReference type="ChEBI" id="CHEBI:49883"/>
        <note>4Fe-4S-S-AdoMet</note>
    </ligand>
</feature>
<dbReference type="SFLD" id="SFLDG01086">
    <property type="entry name" value="elongater_protein-like"/>
    <property type="match status" value="1"/>
</dbReference>
<comment type="pathway">
    <text evidence="1">tRNA modification; 5-methoxycarbonylmethyl-2-thiouridine-tRNA biosynthesis.</text>
</comment>
<dbReference type="SFLD" id="SFLDS00029">
    <property type="entry name" value="Radical_SAM"/>
    <property type="match status" value="1"/>
</dbReference>
<dbReference type="GO" id="GO:0005737">
    <property type="term" value="C:cytoplasm"/>
    <property type="evidence" value="ECO:0007669"/>
    <property type="project" value="TreeGrafter"/>
</dbReference>
<dbReference type="EMBL" id="DTCM01000071">
    <property type="protein sequence ID" value="HGL41102.1"/>
    <property type="molecule type" value="Genomic_DNA"/>
</dbReference>
<dbReference type="SMART" id="SM00729">
    <property type="entry name" value="Elp3"/>
    <property type="match status" value="1"/>
</dbReference>
<evidence type="ECO:0000256" key="2">
    <source>
        <dbReference type="ARBA" id="ARBA00005494"/>
    </source>
</evidence>
<comment type="cofactor">
    <cofactor evidence="17">
        <name>[4Fe-4S] cluster</name>
        <dbReference type="ChEBI" id="CHEBI:49883"/>
    </cofactor>
    <text evidence="17">Binds 1 [4Fe-4S] cluster. The cluster is coordinated with 3 cysteines and an exchangeable S-adenosyl-L-methionine.</text>
</comment>
<dbReference type="Pfam" id="PF00583">
    <property type="entry name" value="Acetyltransf_1"/>
    <property type="match status" value="1"/>
</dbReference>
<evidence type="ECO:0000256" key="1">
    <source>
        <dbReference type="ARBA" id="ARBA00005043"/>
    </source>
</evidence>
<evidence type="ECO:0000256" key="17">
    <source>
        <dbReference type="PIRSR" id="PIRSR005669-1"/>
    </source>
</evidence>
<dbReference type="Pfam" id="PF04055">
    <property type="entry name" value="Radical_SAM"/>
    <property type="match status" value="1"/>
</dbReference>
<dbReference type="InterPro" id="IPR034687">
    <property type="entry name" value="ELP3-like"/>
</dbReference>
<comment type="catalytic activity">
    <reaction evidence="16">
        <text>uridine(34) in tRNA + acetyl-CoA + S-adenosyl-L-methionine + H2O = 5-(carboxymethyl)uridine(34) in tRNA + 5'-deoxyadenosine + L-methionine + CoA + 2 H(+)</text>
        <dbReference type="Rhea" id="RHEA:61020"/>
        <dbReference type="Rhea" id="RHEA-COMP:10407"/>
        <dbReference type="Rhea" id="RHEA-COMP:11727"/>
        <dbReference type="ChEBI" id="CHEBI:15377"/>
        <dbReference type="ChEBI" id="CHEBI:15378"/>
        <dbReference type="ChEBI" id="CHEBI:17319"/>
        <dbReference type="ChEBI" id="CHEBI:57287"/>
        <dbReference type="ChEBI" id="CHEBI:57288"/>
        <dbReference type="ChEBI" id="CHEBI:57844"/>
        <dbReference type="ChEBI" id="CHEBI:59789"/>
        <dbReference type="ChEBI" id="CHEBI:65315"/>
        <dbReference type="ChEBI" id="CHEBI:74882"/>
        <dbReference type="EC" id="2.3.1.311"/>
    </reaction>
    <physiologicalReaction direction="left-to-right" evidence="16">
        <dbReference type="Rhea" id="RHEA:61021"/>
    </physiologicalReaction>
</comment>
<dbReference type="SUPFAM" id="SSF102114">
    <property type="entry name" value="Radical SAM enzymes"/>
    <property type="match status" value="1"/>
</dbReference>
<feature type="domain" description="Radical SAM core" evidence="19">
    <location>
        <begin position="52"/>
        <end position="331"/>
    </location>
</feature>
<dbReference type="PIRSF" id="PIRSF005669">
    <property type="entry name" value="Hist_AcTrfase_ELP3"/>
    <property type="match status" value="1"/>
</dbReference>
<dbReference type="PROSITE" id="PS51918">
    <property type="entry name" value="RADICAL_SAM"/>
    <property type="match status" value="1"/>
</dbReference>
<keyword evidence="8" id="KW-0819">tRNA processing</keyword>
<evidence type="ECO:0000256" key="16">
    <source>
        <dbReference type="ARBA" id="ARBA00047372"/>
    </source>
</evidence>
<protein>
    <recommendedName>
        <fullName evidence="3">Elongator complex protein 3</fullName>
        <ecNumber evidence="15">2.3.1.311</ecNumber>
    </recommendedName>
    <alternativeName>
        <fullName evidence="14">tRNA uridine(34) acetyltransferase</fullName>
    </alternativeName>
</protein>
<dbReference type="NCBIfam" id="TIGR01211">
    <property type="entry name" value="ELP3"/>
    <property type="match status" value="1"/>
</dbReference>
<comment type="similarity">
    <text evidence="2">Belongs to the ELP3 family.</text>
</comment>
<dbReference type="InterPro" id="IPR007197">
    <property type="entry name" value="rSAM"/>
</dbReference>
<gene>
    <name evidence="20" type="ORF">ENU43_05515</name>
</gene>
<evidence type="ECO:0000259" key="19">
    <source>
        <dbReference type="PROSITE" id="PS51918"/>
    </source>
</evidence>
<evidence type="ECO:0000256" key="7">
    <source>
        <dbReference type="ARBA" id="ARBA00022691"/>
    </source>
</evidence>
<dbReference type="InterPro" id="IPR058240">
    <property type="entry name" value="rSAM_sf"/>
</dbReference>
<keyword evidence="12 17" id="KW-0411">Iron-sulfur</keyword>
<keyword evidence="5" id="KW-0820">tRNA-binding</keyword>
<dbReference type="SUPFAM" id="SSF55729">
    <property type="entry name" value="Acyl-CoA N-acyltransferases (Nat)"/>
    <property type="match status" value="1"/>
</dbReference>
<keyword evidence="7" id="KW-0949">S-adenosyl-L-methionine</keyword>
<dbReference type="AlphaFoldDB" id="A0A7J3G5P9"/>
<keyword evidence="10" id="KW-0694">RNA-binding</keyword>
<keyword evidence="11 17" id="KW-0408">Iron</keyword>
<keyword evidence="4" id="KW-0004">4Fe-4S</keyword>
<dbReference type="SFLD" id="SFLDF00344">
    <property type="entry name" value="ELP3-like"/>
    <property type="match status" value="1"/>
</dbReference>
<evidence type="ECO:0000256" key="11">
    <source>
        <dbReference type="ARBA" id="ARBA00023004"/>
    </source>
</evidence>
<dbReference type="Pfam" id="PF16199">
    <property type="entry name" value="Radical_SAM_C"/>
    <property type="match status" value="1"/>
</dbReference>
<evidence type="ECO:0000256" key="9">
    <source>
        <dbReference type="ARBA" id="ARBA00022723"/>
    </source>
</evidence>
<keyword evidence="6" id="KW-0808">Transferase</keyword>
<sequence>MTANAAQLTRREVERLKKQLAISLKLEKYPSDDELAQLLKSNITRKPVKTLSGVSVITVVAPLYTCPHGKCIYCPGGAPVGTPQSYTGEEAAVKTAAHLGYDPKKQVEAAVNRLRQMGHNVDKVELIIIGGTFTASPPEFQMWMIKECVDALNGVASNSLEEALRINTSSTIHVSGITVETKPDWAKREKAVQLVEYGVTRVEIGVQALDDKILTTLNRGHSLEDVVEASADLKDTAFKVCYHIMPNLPGSTPYKDLNMFTTLFDDERFRPDQLKIYPTLVLPHTGLETMWRHGLYKPYSDEELVYVLREFMKRVPPYVRISRIQREIPLNIVLDGLHIPNLRQVVEKELDGMCRCIRCREHGHRNRPVDVGRAVLKRLVYRASGGLEYFVSVEDEEADALLGFVRVRIPPRTLRPELEDAGLVRELHVYGSMKAVGAPADHTTSQHRGIGKQLMQEAENIVYEEHGLSRVAVISGAGVRGYYARLGYRLEGPYMVKDR</sequence>
<evidence type="ECO:0000256" key="5">
    <source>
        <dbReference type="ARBA" id="ARBA00022555"/>
    </source>
</evidence>
<dbReference type="GO" id="GO:0046872">
    <property type="term" value="F:metal ion binding"/>
    <property type="evidence" value="ECO:0007669"/>
    <property type="project" value="UniProtKB-KW"/>
</dbReference>
<dbReference type="PANTHER" id="PTHR11135">
    <property type="entry name" value="HISTONE ACETYLTRANSFERASE-RELATED"/>
    <property type="match status" value="1"/>
</dbReference>
<feature type="binding site" evidence="17">
    <location>
        <position position="71"/>
    </location>
    <ligand>
        <name>[4Fe-4S] cluster</name>
        <dbReference type="ChEBI" id="CHEBI:49883"/>
        <note>4Fe-4S-S-AdoMet</note>
    </ligand>
</feature>
<dbReference type="InterPro" id="IPR000182">
    <property type="entry name" value="GNAT_dom"/>
</dbReference>
<dbReference type="PANTHER" id="PTHR11135:SF0">
    <property type="entry name" value="ELONGATOR COMPLEX PROTEIN 3"/>
    <property type="match status" value="1"/>
</dbReference>
<keyword evidence="9 17" id="KW-0479">Metal-binding</keyword>
<evidence type="ECO:0000256" key="12">
    <source>
        <dbReference type="ARBA" id="ARBA00023014"/>
    </source>
</evidence>
<dbReference type="InterPro" id="IPR032432">
    <property type="entry name" value="Radical_SAM_C"/>
</dbReference>
<evidence type="ECO:0000259" key="18">
    <source>
        <dbReference type="PROSITE" id="PS51186"/>
    </source>
</evidence>
<dbReference type="InterPro" id="IPR039661">
    <property type="entry name" value="ELP3"/>
</dbReference>
<evidence type="ECO:0000256" key="8">
    <source>
        <dbReference type="ARBA" id="ARBA00022694"/>
    </source>
</evidence>
<dbReference type="GO" id="GO:0051539">
    <property type="term" value="F:4 iron, 4 sulfur cluster binding"/>
    <property type="evidence" value="ECO:0007669"/>
    <property type="project" value="UniProtKB-KW"/>
</dbReference>
<dbReference type="PROSITE" id="PS51186">
    <property type="entry name" value="GNAT"/>
    <property type="match status" value="1"/>
</dbReference>
<keyword evidence="13" id="KW-0012">Acyltransferase</keyword>
<dbReference type="GO" id="GO:0000049">
    <property type="term" value="F:tRNA binding"/>
    <property type="evidence" value="ECO:0007669"/>
    <property type="project" value="UniProtKB-KW"/>
</dbReference>
<dbReference type="EC" id="2.3.1.311" evidence="15"/>
<feature type="binding site" evidence="17">
    <location>
        <position position="74"/>
    </location>
    <ligand>
        <name>[4Fe-4S] cluster</name>
        <dbReference type="ChEBI" id="CHEBI:49883"/>
        <note>4Fe-4S-S-AdoMet</note>
    </ligand>
</feature>
<evidence type="ECO:0000256" key="3">
    <source>
        <dbReference type="ARBA" id="ARBA00020266"/>
    </source>
</evidence>
<organism evidence="20">
    <name type="scientific">Caldiarchaeum subterraneum</name>
    <dbReference type="NCBI Taxonomy" id="311458"/>
    <lineage>
        <taxon>Archaea</taxon>
        <taxon>Nitrososphaerota</taxon>
        <taxon>Candidatus Caldarchaeales</taxon>
        <taxon>Candidatus Caldarchaeaceae</taxon>
        <taxon>Candidatus Caldarchaeum</taxon>
    </lineage>
</organism>
<dbReference type="InterPro" id="IPR006638">
    <property type="entry name" value="Elp3/MiaA/NifB-like_rSAM"/>
</dbReference>
<evidence type="ECO:0000256" key="13">
    <source>
        <dbReference type="ARBA" id="ARBA00023315"/>
    </source>
</evidence>
<evidence type="ECO:0000313" key="20">
    <source>
        <dbReference type="EMBL" id="HGL41102.1"/>
    </source>
</evidence>
<comment type="caution">
    <text evidence="20">The sequence shown here is derived from an EMBL/GenBank/DDBJ whole genome shotgun (WGS) entry which is preliminary data.</text>
</comment>
<accession>A0A7J3G5P9</accession>
<dbReference type="Gene3D" id="3.30.750.200">
    <property type="match status" value="1"/>
</dbReference>
<dbReference type="CDD" id="cd01335">
    <property type="entry name" value="Radical_SAM"/>
    <property type="match status" value="1"/>
</dbReference>
<feature type="domain" description="N-acetyltransferase" evidence="18">
    <location>
        <begin position="340"/>
        <end position="499"/>
    </location>
</feature>
<evidence type="ECO:0000256" key="6">
    <source>
        <dbReference type="ARBA" id="ARBA00022679"/>
    </source>
</evidence>
<name>A0A7J3G5P9_CALS0</name>
<dbReference type="GO" id="GO:0106261">
    <property type="term" value="F:tRNA uridine(34) acetyltransferase activity"/>
    <property type="evidence" value="ECO:0007669"/>
    <property type="project" value="UniProtKB-EC"/>
</dbReference>
<evidence type="ECO:0000256" key="10">
    <source>
        <dbReference type="ARBA" id="ARBA00022884"/>
    </source>
</evidence>
<evidence type="ECO:0000256" key="15">
    <source>
        <dbReference type="ARBA" id="ARBA00044771"/>
    </source>
</evidence>
<evidence type="ECO:0000256" key="4">
    <source>
        <dbReference type="ARBA" id="ARBA00022485"/>
    </source>
</evidence>